<reference evidence="2" key="1">
    <citation type="journal article" date="2020" name="New Phytol.">
        <title>Comparative genomics reveals dynamic genome evolution in host specialist ectomycorrhizal fungi.</title>
        <authorList>
            <person name="Lofgren L.A."/>
            <person name="Nguyen N.H."/>
            <person name="Vilgalys R."/>
            <person name="Ruytinx J."/>
            <person name="Liao H.L."/>
            <person name="Branco S."/>
            <person name="Kuo A."/>
            <person name="LaButti K."/>
            <person name="Lipzen A."/>
            <person name="Andreopoulos W."/>
            <person name="Pangilinan J."/>
            <person name="Riley R."/>
            <person name="Hundley H."/>
            <person name="Na H."/>
            <person name="Barry K."/>
            <person name="Grigoriev I.V."/>
            <person name="Stajich J.E."/>
            <person name="Kennedy P.G."/>
        </authorList>
    </citation>
    <scope>NUCLEOTIDE SEQUENCE</scope>
    <source>
        <strain evidence="2">DOB743</strain>
    </source>
</reference>
<dbReference type="EMBL" id="JABBWD010000004">
    <property type="protein sequence ID" value="KAG1782182.1"/>
    <property type="molecule type" value="Genomic_DNA"/>
</dbReference>
<accession>A0A9P7A4G6</accession>
<dbReference type="Proteomes" id="UP000714275">
    <property type="component" value="Unassembled WGS sequence"/>
</dbReference>
<evidence type="ECO:0000256" key="1">
    <source>
        <dbReference type="SAM" id="MobiDB-lite"/>
    </source>
</evidence>
<feature type="region of interest" description="Disordered" evidence="1">
    <location>
        <begin position="369"/>
        <end position="533"/>
    </location>
</feature>
<sequence length="533" mass="59176">MARRRRSDSTASSVSSRSSDSSVSSVAPVPPKKMSKKATRPKKRRRSPDDDEKKTRNKESEIDPHEEFLAAARCLALQQHDAAENGDVSEDEDTRVSRDKRLSKLSPKVQERYRRNFARLLQLAPSLKPLLADPRKASELNMIIKMMDAAISATRSDDTSRLKSQIGHYAAFNTKDHPIRPAIYDGSGSRTHMGFNHPILARFLCPVRELETFSDDTDMALKNIQCGKIKVTAFALPAFLWAGDPPGTDYDDDNMFEGMFEGYLLERTMRHIFTSPSSAYGGETRATRTCNAALHDMTTVEAAHIAYGCLQVRFGISAKNAWSEIDGAFNYREFYNNIIDLIEDSPDPEWKEELLKAWNMKLFKNEEGRDCNNTEECEKTTSSREGRDNDLARVRAQMAARRAAKAIPTPLLSTHEPTPAPSTREPTPAPLVRNPTPPPPAREPSPAPSVHEPSPPPTAPKPKPKPTAPAHKPKLAVPALSARAESHAPSDLTESEDSEPVQTAIKRKAKKAGGRATKRKDRGPAPMRKSSRK</sequence>
<evidence type="ECO:0000313" key="2">
    <source>
        <dbReference type="EMBL" id="KAG1782182.1"/>
    </source>
</evidence>
<proteinExistence type="predicted"/>
<comment type="caution">
    <text evidence="2">The sequence shown here is derived from an EMBL/GenBank/DDBJ whole genome shotgun (WGS) entry which is preliminary data.</text>
</comment>
<dbReference type="OrthoDB" id="3220614at2759"/>
<dbReference type="InterPro" id="IPR046521">
    <property type="entry name" value="DUF6698"/>
</dbReference>
<feature type="region of interest" description="Disordered" evidence="1">
    <location>
        <begin position="82"/>
        <end position="107"/>
    </location>
</feature>
<gene>
    <name evidence="2" type="ORF">EV702DRAFT_1275583</name>
</gene>
<protein>
    <submittedName>
        <fullName evidence="2">Uncharacterized protein</fullName>
    </submittedName>
</protein>
<feature type="compositionally biased region" description="Low complexity" evidence="1">
    <location>
        <begin position="9"/>
        <end position="27"/>
    </location>
</feature>
<dbReference type="AlphaFoldDB" id="A0A9P7A4G6"/>
<evidence type="ECO:0000313" key="3">
    <source>
        <dbReference type="Proteomes" id="UP000714275"/>
    </source>
</evidence>
<feature type="compositionally biased region" description="Pro residues" evidence="1">
    <location>
        <begin position="435"/>
        <end position="467"/>
    </location>
</feature>
<feature type="compositionally biased region" description="Basic residues" evidence="1">
    <location>
        <begin position="505"/>
        <end position="521"/>
    </location>
</feature>
<dbReference type="Pfam" id="PF20414">
    <property type="entry name" value="DUF6698"/>
    <property type="match status" value="1"/>
</dbReference>
<dbReference type="PRINTS" id="PR01217">
    <property type="entry name" value="PRICHEXTENSN"/>
</dbReference>
<name>A0A9P7A4G6_9AGAM</name>
<feature type="compositionally biased region" description="Basic and acidic residues" evidence="1">
    <location>
        <begin position="369"/>
        <end position="393"/>
    </location>
</feature>
<feature type="compositionally biased region" description="Basic and acidic residues" evidence="1">
    <location>
        <begin position="47"/>
        <end position="65"/>
    </location>
</feature>
<organism evidence="2 3">
    <name type="scientific">Suillus placidus</name>
    <dbReference type="NCBI Taxonomy" id="48579"/>
    <lineage>
        <taxon>Eukaryota</taxon>
        <taxon>Fungi</taxon>
        <taxon>Dikarya</taxon>
        <taxon>Basidiomycota</taxon>
        <taxon>Agaricomycotina</taxon>
        <taxon>Agaricomycetes</taxon>
        <taxon>Agaricomycetidae</taxon>
        <taxon>Boletales</taxon>
        <taxon>Suillineae</taxon>
        <taxon>Suillaceae</taxon>
        <taxon>Suillus</taxon>
    </lineage>
</organism>
<feature type="compositionally biased region" description="Basic residues" evidence="1">
    <location>
        <begin position="33"/>
        <end position="46"/>
    </location>
</feature>
<keyword evidence="3" id="KW-1185">Reference proteome</keyword>
<feature type="region of interest" description="Disordered" evidence="1">
    <location>
        <begin position="1"/>
        <end position="65"/>
    </location>
</feature>